<proteinExistence type="predicted"/>
<dbReference type="Proteomes" id="UP001589645">
    <property type="component" value="Unassembled WGS sequence"/>
</dbReference>
<dbReference type="RefSeq" id="WP_253658052.1">
    <property type="nucleotide sequence ID" value="NZ_JBHMEP010000007.1"/>
</dbReference>
<name>A0ABV5HRX1_9VIBR</name>
<evidence type="ECO:0000313" key="1">
    <source>
        <dbReference type="EMBL" id="MFB9136913.1"/>
    </source>
</evidence>
<gene>
    <name evidence="1" type="ORF">ACFFUV_18240</name>
</gene>
<dbReference type="EMBL" id="JBHMEP010000007">
    <property type="protein sequence ID" value="MFB9136913.1"/>
    <property type="molecule type" value="Genomic_DNA"/>
</dbReference>
<comment type="caution">
    <text evidence="1">The sequence shown here is derived from an EMBL/GenBank/DDBJ whole genome shotgun (WGS) entry which is preliminary data.</text>
</comment>
<sequence length="129" mass="15002">MKKPEILSMGVHELQTRYGFTSLSSKTFPEAMRKAKQVAVVDCVQTSVESYEHEESTAVGYSSEGEQVGGELLYETRYRVVTKEIKEYEANQVEEYNARYEEERREHILNCTDPDCESCFWYNLPDYTS</sequence>
<protein>
    <submittedName>
        <fullName evidence="1">Uncharacterized protein</fullName>
    </submittedName>
</protein>
<organism evidence="1 2">
    <name type="scientific">Vibrio olivae</name>
    <dbReference type="NCBI Taxonomy" id="1243002"/>
    <lineage>
        <taxon>Bacteria</taxon>
        <taxon>Pseudomonadati</taxon>
        <taxon>Pseudomonadota</taxon>
        <taxon>Gammaproteobacteria</taxon>
        <taxon>Vibrionales</taxon>
        <taxon>Vibrionaceae</taxon>
        <taxon>Vibrio</taxon>
    </lineage>
</organism>
<keyword evidence="2" id="KW-1185">Reference proteome</keyword>
<evidence type="ECO:0000313" key="2">
    <source>
        <dbReference type="Proteomes" id="UP001589645"/>
    </source>
</evidence>
<accession>A0ABV5HRX1</accession>
<reference evidence="1 2" key="1">
    <citation type="submission" date="2024-09" db="EMBL/GenBank/DDBJ databases">
        <authorList>
            <person name="Sun Q."/>
            <person name="Mori K."/>
        </authorList>
    </citation>
    <scope>NUCLEOTIDE SEQUENCE [LARGE SCALE GENOMIC DNA]</scope>
    <source>
        <strain evidence="1 2">CECT 8064</strain>
    </source>
</reference>